<dbReference type="AlphaFoldDB" id="A0A2W2DFL6"/>
<dbReference type="InterPro" id="IPR010982">
    <property type="entry name" value="Lambda_DNA-bd_dom_sf"/>
</dbReference>
<evidence type="ECO:0000313" key="3">
    <source>
        <dbReference type="Proteomes" id="UP000248627"/>
    </source>
</evidence>
<dbReference type="Pfam" id="PF13560">
    <property type="entry name" value="HTH_31"/>
    <property type="match status" value="1"/>
</dbReference>
<reference evidence="2 3" key="1">
    <citation type="submission" date="2018-01" db="EMBL/GenBank/DDBJ databases">
        <title>Draft genome sequence of Jishengella endophytica.</title>
        <authorList>
            <person name="Sahin N."/>
            <person name="Ay H."/>
            <person name="Saygin H."/>
        </authorList>
    </citation>
    <scope>NUCLEOTIDE SEQUENCE [LARGE SCALE GENOMIC DNA]</scope>
    <source>
        <strain evidence="2 3">DSM 45430</strain>
    </source>
</reference>
<dbReference type="CDD" id="cd00093">
    <property type="entry name" value="HTH_XRE"/>
    <property type="match status" value="1"/>
</dbReference>
<feature type="domain" description="HTH cro/C1-type" evidence="1">
    <location>
        <begin position="60"/>
        <end position="91"/>
    </location>
</feature>
<evidence type="ECO:0000313" key="2">
    <source>
        <dbReference type="EMBL" id="PZF98647.1"/>
    </source>
</evidence>
<dbReference type="Proteomes" id="UP000248627">
    <property type="component" value="Unassembled WGS sequence"/>
</dbReference>
<dbReference type="InterPro" id="IPR001387">
    <property type="entry name" value="Cro/C1-type_HTH"/>
</dbReference>
<protein>
    <recommendedName>
        <fullName evidence="1">HTH cro/C1-type domain-containing protein</fullName>
    </recommendedName>
</protein>
<dbReference type="SUPFAM" id="SSF47413">
    <property type="entry name" value="lambda repressor-like DNA-binding domains"/>
    <property type="match status" value="1"/>
</dbReference>
<accession>A0A2W2DFL6</accession>
<dbReference type="EMBL" id="POTX01000036">
    <property type="protein sequence ID" value="PZF98647.1"/>
    <property type="molecule type" value="Genomic_DNA"/>
</dbReference>
<name>A0A2W2DFL6_9ACTN</name>
<dbReference type="OrthoDB" id="8899077at2"/>
<evidence type="ECO:0000259" key="1">
    <source>
        <dbReference type="PROSITE" id="PS50943"/>
    </source>
</evidence>
<dbReference type="SMART" id="SM00530">
    <property type="entry name" value="HTH_XRE"/>
    <property type="match status" value="1"/>
</dbReference>
<comment type="caution">
    <text evidence="2">The sequence shown here is derived from an EMBL/GenBank/DDBJ whole genome shotgun (WGS) entry which is preliminary data.</text>
</comment>
<dbReference type="PROSITE" id="PS50943">
    <property type="entry name" value="HTH_CROC1"/>
    <property type="match status" value="1"/>
</dbReference>
<dbReference type="InterPro" id="IPR011200">
    <property type="entry name" value="UCP012608"/>
</dbReference>
<dbReference type="Gene3D" id="1.10.260.40">
    <property type="entry name" value="lambda repressor-like DNA-binding domains"/>
    <property type="match status" value="1"/>
</dbReference>
<sequence>MLGRPTHRVVDARLAVLRSVAVASLCVDWLSRLWRGGGGRGVVIDPQQVQEAKRTLGAKLAERRNLRGLTQADLAARVHSTRSTVAGVERGDQVVDRVFWQRCETLLGAGGELLAGYDEYRRLKQRHDEEKVDAGQRARWGEADRDARETRVIASAATVRHGGVMMTAEWYRRFAVREARGHSPTYEALALAVSADEHLVKLLDQLPQEKRQPNLLFAAAQYLGAPVATPDAFSAWAVQDWPELSGTMRSRRTQTNEPTRCATMLPILAQLPQPLALLEVGASAGLCLYPDAYQYQYGDGPIVLGPADSQVRLSCAISGNVPIPESMPAVVWRAGLDLNPLDVASDDDVRWLDALIWPEQQERRDRLHAAVRIARADPPHLVTGDLLADLPALVAQAPADATLVIFHSAVLTYVPPETRTAFTDLVRGLPCRWISNEGTGVLPELASAVKLDPDGPAMFLLALDGQPLGLASPHGQEVRWLTTHGASV</sequence>
<organism evidence="2 3">
    <name type="scientific">Micromonospora endophytica</name>
    <dbReference type="NCBI Taxonomy" id="515350"/>
    <lineage>
        <taxon>Bacteria</taxon>
        <taxon>Bacillati</taxon>
        <taxon>Actinomycetota</taxon>
        <taxon>Actinomycetes</taxon>
        <taxon>Micromonosporales</taxon>
        <taxon>Micromonosporaceae</taxon>
        <taxon>Micromonospora</taxon>
    </lineage>
</organism>
<dbReference type="GO" id="GO:0003677">
    <property type="term" value="F:DNA binding"/>
    <property type="evidence" value="ECO:0007669"/>
    <property type="project" value="InterPro"/>
</dbReference>
<gene>
    <name evidence="2" type="ORF">C1I93_08155</name>
</gene>
<dbReference type="Pfam" id="PF10094">
    <property type="entry name" value="DUF2332"/>
    <property type="match status" value="1"/>
</dbReference>
<proteinExistence type="predicted"/>
<keyword evidence="3" id="KW-1185">Reference proteome</keyword>